<name>A0A0F9Y2Z3_9ZZZZ</name>
<dbReference type="InterPro" id="IPR053144">
    <property type="entry name" value="Acetyltransferase_Butenolide"/>
</dbReference>
<dbReference type="CDD" id="cd04301">
    <property type="entry name" value="NAT_SF"/>
    <property type="match status" value="1"/>
</dbReference>
<reference evidence="2" key="1">
    <citation type="journal article" date="2015" name="Nature">
        <title>Complex archaea that bridge the gap between prokaryotes and eukaryotes.</title>
        <authorList>
            <person name="Spang A."/>
            <person name="Saw J.H."/>
            <person name="Jorgensen S.L."/>
            <person name="Zaremba-Niedzwiedzka K."/>
            <person name="Martijn J."/>
            <person name="Lind A.E."/>
            <person name="van Eijk R."/>
            <person name="Schleper C."/>
            <person name="Guy L."/>
            <person name="Ettema T.J."/>
        </authorList>
    </citation>
    <scope>NUCLEOTIDE SEQUENCE</scope>
</reference>
<protein>
    <recommendedName>
        <fullName evidence="1">N-acetyltransferase domain-containing protein</fullName>
    </recommendedName>
</protein>
<dbReference type="Pfam" id="PF13508">
    <property type="entry name" value="Acetyltransf_7"/>
    <property type="match status" value="1"/>
</dbReference>
<dbReference type="Gene3D" id="3.40.630.30">
    <property type="match status" value="1"/>
</dbReference>
<dbReference type="InterPro" id="IPR016181">
    <property type="entry name" value="Acyl_CoA_acyltransferase"/>
</dbReference>
<comment type="caution">
    <text evidence="2">The sequence shown here is derived from an EMBL/GenBank/DDBJ whole genome shotgun (WGS) entry which is preliminary data.</text>
</comment>
<accession>A0A0F9Y2Z3</accession>
<evidence type="ECO:0000259" key="1">
    <source>
        <dbReference type="PROSITE" id="PS51186"/>
    </source>
</evidence>
<sequence>MCLNEHLKKTEVKLEIIEKQKKEYMISTDKKKLDISLIHNFLTYKSGWSNGISYEKVEKSVNNSLNFGIYFDKKLIGYARIISDFSTIAYLGDVFILKEHRGLGLSKWLMEMIMEHKELQDLRRWILLTSTAEWLYEKYGFTKLSKPEIYMEKFSPNVYGHEENIKPKTF</sequence>
<dbReference type="AlphaFoldDB" id="A0A0F9Y2Z3"/>
<gene>
    <name evidence="2" type="ORF">LCGC14_0066200</name>
</gene>
<dbReference type="PANTHER" id="PTHR43233">
    <property type="entry name" value="FAMILY N-ACETYLTRANSFERASE, PUTATIVE (AFU_ORTHOLOGUE AFUA_6G03350)-RELATED"/>
    <property type="match status" value="1"/>
</dbReference>
<dbReference type="EMBL" id="LAZR01000016">
    <property type="protein sequence ID" value="KKO06202.1"/>
    <property type="molecule type" value="Genomic_DNA"/>
</dbReference>
<proteinExistence type="predicted"/>
<dbReference type="SUPFAM" id="SSF55729">
    <property type="entry name" value="Acyl-CoA N-acyltransferases (Nat)"/>
    <property type="match status" value="1"/>
</dbReference>
<dbReference type="InterPro" id="IPR000182">
    <property type="entry name" value="GNAT_dom"/>
</dbReference>
<organism evidence="2">
    <name type="scientific">marine sediment metagenome</name>
    <dbReference type="NCBI Taxonomy" id="412755"/>
    <lineage>
        <taxon>unclassified sequences</taxon>
        <taxon>metagenomes</taxon>
        <taxon>ecological metagenomes</taxon>
    </lineage>
</organism>
<dbReference type="PANTHER" id="PTHR43233:SF1">
    <property type="entry name" value="FAMILY N-ACETYLTRANSFERASE, PUTATIVE (AFU_ORTHOLOGUE AFUA_6G03350)-RELATED"/>
    <property type="match status" value="1"/>
</dbReference>
<dbReference type="GO" id="GO:0016747">
    <property type="term" value="F:acyltransferase activity, transferring groups other than amino-acyl groups"/>
    <property type="evidence" value="ECO:0007669"/>
    <property type="project" value="InterPro"/>
</dbReference>
<dbReference type="PROSITE" id="PS51186">
    <property type="entry name" value="GNAT"/>
    <property type="match status" value="1"/>
</dbReference>
<evidence type="ECO:0000313" key="2">
    <source>
        <dbReference type="EMBL" id="KKO06202.1"/>
    </source>
</evidence>
<feature type="domain" description="N-acetyltransferase" evidence="1">
    <location>
        <begin position="12"/>
        <end position="156"/>
    </location>
</feature>